<dbReference type="OrthoDB" id="2435513at2759"/>
<protein>
    <submittedName>
        <fullName evidence="1">Uncharacterized protein</fullName>
    </submittedName>
</protein>
<evidence type="ECO:0000313" key="1">
    <source>
        <dbReference type="EMBL" id="ORZ08257.1"/>
    </source>
</evidence>
<sequence>MAWSVTKSQIKTSSMRFKQNTELISKASKYQNEILGGELSLDASTSVYGRKVDLQLRITDDIELNNSEFKRKNLLINHSMMLNLEEKVGWSWEDNRLLAMDVNGTFSGSQTCFYVMSITHHLIIQFEIGWTATPLENYFDSHLSNVNLWPVKELKTNSHMETILDSDILKSGFLKALQTIWSLWFLRTRMYVYAVLRHSESIAGMDPMNSY</sequence>
<accession>A0A1Y2GI82</accession>
<proteinExistence type="predicted"/>
<organism evidence="1 2">
    <name type="scientific">Lobosporangium transversale</name>
    <dbReference type="NCBI Taxonomy" id="64571"/>
    <lineage>
        <taxon>Eukaryota</taxon>
        <taxon>Fungi</taxon>
        <taxon>Fungi incertae sedis</taxon>
        <taxon>Mucoromycota</taxon>
        <taxon>Mortierellomycotina</taxon>
        <taxon>Mortierellomycetes</taxon>
        <taxon>Mortierellales</taxon>
        <taxon>Mortierellaceae</taxon>
        <taxon>Lobosporangium</taxon>
    </lineage>
</organism>
<keyword evidence="2" id="KW-1185">Reference proteome</keyword>
<dbReference type="EMBL" id="MCFF01000038">
    <property type="protein sequence ID" value="ORZ08257.1"/>
    <property type="molecule type" value="Genomic_DNA"/>
</dbReference>
<dbReference type="InParanoid" id="A0A1Y2GI82"/>
<dbReference type="AlphaFoldDB" id="A0A1Y2GI82"/>
<name>A0A1Y2GI82_9FUNG</name>
<evidence type="ECO:0000313" key="2">
    <source>
        <dbReference type="Proteomes" id="UP000193648"/>
    </source>
</evidence>
<comment type="caution">
    <text evidence="1">The sequence shown here is derived from an EMBL/GenBank/DDBJ whole genome shotgun (WGS) entry which is preliminary data.</text>
</comment>
<reference evidence="1 2" key="1">
    <citation type="submission" date="2016-07" db="EMBL/GenBank/DDBJ databases">
        <title>Pervasive Adenine N6-methylation of Active Genes in Fungi.</title>
        <authorList>
            <consortium name="DOE Joint Genome Institute"/>
            <person name="Mondo S.J."/>
            <person name="Dannebaum R.O."/>
            <person name="Kuo R.C."/>
            <person name="Labutti K."/>
            <person name="Haridas S."/>
            <person name="Kuo A."/>
            <person name="Salamov A."/>
            <person name="Ahrendt S.R."/>
            <person name="Lipzen A."/>
            <person name="Sullivan W."/>
            <person name="Andreopoulos W.B."/>
            <person name="Clum A."/>
            <person name="Lindquist E."/>
            <person name="Daum C."/>
            <person name="Ramamoorthy G.K."/>
            <person name="Gryganskyi A."/>
            <person name="Culley D."/>
            <person name="Magnuson J.K."/>
            <person name="James T.Y."/>
            <person name="O'Malley M.A."/>
            <person name="Stajich J.E."/>
            <person name="Spatafora J.W."/>
            <person name="Visel A."/>
            <person name="Grigoriev I.V."/>
        </authorList>
    </citation>
    <scope>NUCLEOTIDE SEQUENCE [LARGE SCALE GENOMIC DNA]</scope>
    <source>
        <strain evidence="1 2">NRRL 3116</strain>
    </source>
</reference>
<dbReference type="Proteomes" id="UP000193648">
    <property type="component" value="Unassembled WGS sequence"/>
</dbReference>
<dbReference type="GeneID" id="33568602"/>
<gene>
    <name evidence="1" type="ORF">BCR41DRAFT_373293</name>
</gene>
<dbReference type="RefSeq" id="XP_021878340.1">
    <property type="nucleotide sequence ID" value="XM_022026759.1"/>
</dbReference>